<dbReference type="InterPro" id="IPR016185">
    <property type="entry name" value="PreATP-grasp_dom_sf"/>
</dbReference>
<evidence type="ECO:0000313" key="19">
    <source>
        <dbReference type="EMBL" id="KJY61402.1"/>
    </source>
</evidence>
<keyword evidence="8" id="KW-0479">Metal-binding</keyword>
<name>A0A0F4LRG1_9LACO</name>
<evidence type="ECO:0000256" key="14">
    <source>
        <dbReference type="ARBA" id="ARBA00047359"/>
    </source>
</evidence>
<evidence type="ECO:0000313" key="20">
    <source>
        <dbReference type="Proteomes" id="UP000033682"/>
    </source>
</evidence>
<dbReference type="Gene3D" id="3.40.50.1380">
    <property type="entry name" value="Methylglyoxal synthase-like domain"/>
    <property type="match status" value="1"/>
</dbReference>
<dbReference type="PATRIC" id="fig|303541.3.peg.841"/>
<keyword evidence="10 16" id="KW-0547">Nucleotide-binding</keyword>
<dbReference type="PANTHER" id="PTHR11405:SF16">
    <property type="entry name" value="ASPARTATE CARBAMOYLTRANSFERASE, CHLOROPLASTIC"/>
    <property type="match status" value="1"/>
</dbReference>
<evidence type="ECO:0000256" key="7">
    <source>
        <dbReference type="ARBA" id="ARBA00022605"/>
    </source>
</evidence>
<evidence type="ECO:0000256" key="5">
    <source>
        <dbReference type="ARBA" id="ARBA00022571"/>
    </source>
</evidence>
<dbReference type="InterPro" id="IPR005479">
    <property type="entry name" value="CPAse_ATP-bd"/>
</dbReference>
<comment type="caution">
    <text evidence="19">The sequence shown here is derived from an EMBL/GenBank/DDBJ whole genome shotgun (WGS) entry which is preliminary data.</text>
</comment>
<dbReference type="GO" id="GO:0005524">
    <property type="term" value="F:ATP binding"/>
    <property type="evidence" value="ECO:0007669"/>
    <property type="project" value="UniProtKB-UniRule"/>
</dbReference>
<evidence type="ECO:0000256" key="6">
    <source>
        <dbReference type="ARBA" id="ARBA00022598"/>
    </source>
</evidence>
<evidence type="ECO:0000256" key="2">
    <source>
        <dbReference type="ARBA" id="ARBA00001946"/>
    </source>
</evidence>
<dbReference type="Gene3D" id="3.40.50.20">
    <property type="match status" value="2"/>
</dbReference>
<keyword evidence="20" id="KW-1185">Reference proteome</keyword>
<dbReference type="GO" id="GO:0006526">
    <property type="term" value="P:L-arginine biosynthetic process"/>
    <property type="evidence" value="ECO:0007669"/>
    <property type="project" value="UniProtKB-KW"/>
</dbReference>
<dbReference type="Gene3D" id="1.10.1030.10">
    <property type="entry name" value="Carbamoyl-phosphate synthetase, large subunit oligomerisation domain"/>
    <property type="match status" value="1"/>
</dbReference>
<dbReference type="InterPro" id="IPR036897">
    <property type="entry name" value="CarbamoylP_synth_lsu_oligo_sf"/>
</dbReference>
<dbReference type="FunFam" id="3.40.50.20:FF:000001">
    <property type="entry name" value="Carbamoyl-phosphate synthase large chain"/>
    <property type="match status" value="2"/>
</dbReference>
<keyword evidence="6" id="KW-0436">Ligase</keyword>
<keyword evidence="7" id="KW-0028">Amino-acid biosynthesis</keyword>
<proteinExistence type="inferred from homology"/>
<dbReference type="SMART" id="SM01096">
    <property type="entry name" value="CPSase_L_D3"/>
    <property type="match status" value="1"/>
</dbReference>
<evidence type="ECO:0000256" key="12">
    <source>
        <dbReference type="ARBA" id="ARBA00022975"/>
    </source>
</evidence>
<comment type="pathway">
    <text evidence="3">Amino-acid biosynthesis; L-arginine biosynthesis; carbamoyl phosphate from bicarbonate: step 1/1.</text>
</comment>
<dbReference type="GO" id="GO:0004088">
    <property type="term" value="F:carbamoyl-phosphate synthase (glutamine-hydrolyzing) activity"/>
    <property type="evidence" value="ECO:0007669"/>
    <property type="project" value="UniProtKB-EC"/>
</dbReference>
<dbReference type="GO" id="GO:0005737">
    <property type="term" value="C:cytoplasm"/>
    <property type="evidence" value="ECO:0007669"/>
    <property type="project" value="TreeGrafter"/>
</dbReference>
<dbReference type="NCBIfam" id="NF003671">
    <property type="entry name" value="PRK05294.1"/>
    <property type="match status" value="1"/>
</dbReference>
<protein>
    <submittedName>
        <fullName evidence="19">Carbamoyl-phosphate synthase, large subunit</fullName>
    </submittedName>
</protein>
<evidence type="ECO:0000256" key="3">
    <source>
        <dbReference type="ARBA" id="ARBA00005077"/>
    </source>
</evidence>
<dbReference type="EMBL" id="JXLG01000005">
    <property type="protein sequence ID" value="KJY61402.1"/>
    <property type="molecule type" value="Genomic_DNA"/>
</dbReference>
<dbReference type="Pfam" id="PF02142">
    <property type="entry name" value="MGS"/>
    <property type="match status" value="1"/>
</dbReference>
<dbReference type="HOGENOM" id="CLU_000513_1_2_9"/>
<dbReference type="NCBIfam" id="NF009455">
    <property type="entry name" value="PRK12815.1"/>
    <property type="match status" value="1"/>
</dbReference>
<comment type="catalytic activity">
    <reaction evidence="14">
        <text>hydrogencarbonate + NH4(+) + 2 ATP = carbamoyl phosphate + 2 ADP + phosphate + 2 H(+)</text>
        <dbReference type="Rhea" id="RHEA:18029"/>
        <dbReference type="ChEBI" id="CHEBI:15378"/>
        <dbReference type="ChEBI" id="CHEBI:17544"/>
        <dbReference type="ChEBI" id="CHEBI:28938"/>
        <dbReference type="ChEBI" id="CHEBI:30616"/>
        <dbReference type="ChEBI" id="CHEBI:43474"/>
        <dbReference type="ChEBI" id="CHEBI:58228"/>
        <dbReference type="ChEBI" id="CHEBI:456216"/>
        <dbReference type="EC" id="6.3.4.16"/>
    </reaction>
</comment>
<dbReference type="SUPFAM" id="SSF52440">
    <property type="entry name" value="PreATP-grasp domain"/>
    <property type="match status" value="2"/>
</dbReference>
<dbReference type="PROSITE" id="PS51855">
    <property type="entry name" value="MGS"/>
    <property type="match status" value="1"/>
</dbReference>
<dbReference type="Pfam" id="PF25596">
    <property type="entry name" value="CPSase_L_D1"/>
    <property type="match status" value="2"/>
</dbReference>
<evidence type="ECO:0000256" key="11">
    <source>
        <dbReference type="ARBA" id="ARBA00022840"/>
    </source>
</evidence>
<evidence type="ECO:0000256" key="8">
    <source>
        <dbReference type="ARBA" id="ARBA00022723"/>
    </source>
</evidence>
<dbReference type="GO" id="GO:0004087">
    <property type="term" value="F:carbamoyl-phosphate synthase (ammonia) activity"/>
    <property type="evidence" value="ECO:0007669"/>
    <property type="project" value="UniProtKB-EC"/>
</dbReference>
<keyword evidence="5" id="KW-0055">Arginine biosynthesis</keyword>
<dbReference type="PRINTS" id="PR00098">
    <property type="entry name" value="CPSASE"/>
</dbReference>
<dbReference type="STRING" id="303541.JF72_06850"/>
<evidence type="ECO:0000256" key="16">
    <source>
        <dbReference type="PROSITE-ProRule" id="PRU00409"/>
    </source>
</evidence>
<sequence>MPLDNDLNKVLIIGSGPTLIGSVSETDILISDAIKALVEDDIQVVLVNPNPATVSTDKQPKVTTYLEPMTLDFLKRIIRMEEPSAIISAYGSTMGIKVTRELVSDGILTQMGIRLLTINEQTLQVNTEEKMTAFLTKNGISASRYLKLSGLTANEIEKQLTEHVNYPVLLIKEKPYLNDKKILFDNAQDIADYLKEERQNEDFPENRYYLTEDLSNWEEIILNIIRDSNGNVLFTSLADNIEPVSIDSGDSAAVMPALTLNNDQVQTLRKIAKKIAANLNVVGILNIHFAVKHNGTNFAVRVLSIKPRLTRSAIWSQRIGLYSLGYVVCKVAIGYHLNEITDPMSGLNGAIEPAQDKIAIRLPFWSLTQSDTNHYQLGSQMQASGEAIGIGQNFESAFLKGLASTVNVKIAINEFRKEMAKSDEDIIEDLLHPDELHLIKLLAAISKGFTYQELQKIISIHPVYYQKFEHLAHLCRQLAEEEVTDDLLIEAKKRGFRNLLISDLTGISLKDVEKRIKRLQLKPAYLQIDGSAGVYEPKVHAFYSAFGVQDESIQLHSKKKILIVGMLPSQVSVTSEFDYMVSHAIDTLHNNKYDTVIISNNDESVATSYQKADKVYFEPITVENIVHIAEKEGIKEVLLQFSGKEISGLAKRLMNNGLSILGTGDTNPKDRIEQVLSSSLDSLRQTQMITTLDQKAGEKFIEENDFPLLIGGFNSQGVKQKSAVVYDKPALEKYLKENQLSKISLSHFIEGNKYEITAISDGENVAIPGIIEHLEQSGSHASDSIAVFKPQNLSTRDQKRLTEYTTDLIKQIKLRGIFTLHFLIVKDNVYLLQIKPYAGHNVAFLTQALGKDITACATEVLTGKNLNELDYERGLWHSNNFIYVKMPVFSYIDYHSENTFDSKMKSSGSVMGRDTALSKALYKGYEASGIHIPSFGTIFMSVRDDDKKKMTELAKHFYQLGFKIIATEGTANCLAEAGITTGVVSKIHSDSNSLLDKIQQRKIVMVVNITDLSDSASGDATRIRDEALNIHIPVLSSIETTELILRVLESLSLTTQPI</sequence>
<comment type="similarity">
    <text evidence="4">Belongs to the CarB family.</text>
</comment>
<dbReference type="PANTHER" id="PTHR11405">
    <property type="entry name" value="CARBAMOYLTRANSFERASE FAMILY MEMBER"/>
    <property type="match status" value="1"/>
</dbReference>
<gene>
    <name evidence="19" type="primary">carB</name>
    <name evidence="19" type="ORF">JF72_06850</name>
</gene>
<dbReference type="Gene3D" id="3.30.1490.20">
    <property type="entry name" value="ATP-grasp fold, A domain"/>
    <property type="match status" value="1"/>
</dbReference>
<evidence type="ECO:0000256" key="1">
    <source>
        <dbReference type="ARBA" id="ARBA00001936"/>
    </source>
</evidence>
<dbReference type="Pfam" id="PF02787">
    <property type="entry name" value="CPSase_L_D3"/>
    <property type="match status" value="1"/>
</dbReference>
<comment type="catalytic activity">
    <reaction evidence="15">
        <text>hydrogencarbonate + L-glutamine + 2 ATP + H2O = carbamoyl phosphate + L-glutamate + 2 ADP + phosphate + 2 H(+)</text>
        <dbReference type="Rhea" id="RHEA:18633"/>
        <dbReference type="ChEBI" id="CHEBI:15377"/>
        <dbReference type="ChEBI" id="CHEBI:15378"/>
        <dbReference type="ChEBI" id="CHEBI:17544"/>
        <dbReference type="ChEBI" id="CHEBI:29985"/>
        <dbReference type="ChEBI" id="CHEBI:30616"/>
        <dbReference type="ChEBI" id="CHEBI:43474"/>
        <dbReference type="ChEBI" id="CHEBI:58228"/>
        <dbReference type="ChEBI" id="CHEBI:58359"/>
        <dbReference type="ChEBI" id="CHEBI:456216"/>
        <dbReference type="EC" id="6.3.5.5"/>
    </reaction>
</comment>
<dbReference type="PROSITE" id="PS50975">
    <property type="entry name" value="ATP_GRASP"/>
    <property type="match status" value="2"/>
</dbReference>
<evidence type="ECO:0000256" key="10">
    <source>
        <dbReference type="ARBA" id="ARBA00022741"/>
    </source>
</evidence>
<keyword evidence="9" id="KW-0677">Repeat</keyword>
<dbReference type="InterPro" id="IPR058047">
    <property type="entry name" value="CPSase_preATP-grasp"/>
</dbReference>
<keyword evidence="13" id="KW-0464">Manganese</keyword>
<dbReference type="GO" id="GO:0006221">
    <property type="term" value="P:pyrimidine nucleotide biosynthetic process"/>
    <property type="evidence" value="ECO:0007669"/>
    <property type="project" value="UniProtKB-KW"/>
</dbReference>
<evidence type="ECO:0000259" key="17">
    <source>
        <dbReference type="PROSITE" id="PS50975"/>
    </source>
</evidence>
<feature type="domain" description="ATP-grasp" evidence="17">
    <location>
        <begin position="132"/>
        <end position="337"/>
    </location>
</feature>
<dbReference type="SMART" id="SM00851">
    <property type="entry name" value="MGS"/>
    <property type="match status" value="1"/>
</dbReference>
<keyword evidence="11 16" id="KW-0067">ATP-binding</keyword>
<dbReference type="AlphaFoldDB" id="A0A0F4LRG1"/>
<dbReference type="GO" id="GO:0006541">
    <property type="term" value="P:glutamine metabolic process"/>
    <property type="evidence" value="ECO:0007669"/>
    <property type="project" value="TreeGrafter"/>
</dbReference>
<comment type="cofactor">
    <cofactor evidence="1">
        <name>Mn(2+)</name>
        <dbReference type="ChEBI" id="CHEBI:29035"/>
    </cofactor>
</comment>
<reference evidence="19 20" key="1">
    <citation type="submission" date="2015-01" db="EMBL/GenBank/DDBJ databases">
        <title>Comparative genomics of the lactic acid bacteria isolated from the honey bee gut.</title>
        <authorList>
            <person name="Ellegaard K.M."/>
            <person name="Tamarit D."/>
            <person name="Javelind E."/>
            <person name="Olofsson T."/>
            <person name="Andersson S.G."/>
            <person name="Vasquez A."/>
        </authorList>
    </citation>
    <scope>NUCLEOTIDE SEQUENCE [LARGE SCALE GENOMIC DNA]</scope>
    <source>
        <strain evidence="19 20">Hma11</strain>
    </source>
</reference>
<dbReference type="Proteomes" id="UP000033682">
    <property type="component" value="Unassembled WGS sequence"/>
</dbReference>
<dbReference type="Pfam" id="PF02786">
    <property type="entry name" value="CPSase_L_D2"/>
    <property type="match status" value="1"/>
</dbReference>
<evidence type="ECO:0000256" key="15">
    <source>
        <dbReference type="ARBA" id="ARBA00048816"/>
    </source>
</evidence>
<feature type="domain" description="MGS-like" evidence="18">
    <location>
        <begin position="930"/>
        <end position="1058"/>
    </location>
</feature>
<keyword evidence="12" id="KW-0665">Pyrimidine biosynthesis</keyword>
<dbReference type="InterPro" id="IPR036914">
    <property type="entry name" value="MGS-like_dom_sf"/>
</dbReference>
<dbReference type="InterPro" id="IPR011761">
    <property type="entry name" value="ATP-grasp"/>
</dbReference>
<dbReference type="SUPFAM" id="SSF48108">
    <property type="entry name" value="Carbamoyl phosphate synthetase, large subunit connection domain"/>
    <property type="match status" value="1"/>
</dbReference>
<dbReference type="InterPro" id="IPR005483">
    <property type="entry name" value="CPSase_dom"/>
</dbReference>
<evidence type="ECO:0000256" key="13">
    <source>
        <dbReference type="ARBA" id="ARBA00023211"/>
    </source>
</evidence>
<dbReference type="FunFam" id="3.30.470.20:FF:000026">
    <property type="entry name" value="Carbamoyl-phosphate synthase large chain"/>
    <property type="match status" value="1"/>
</dbReference>
<dbReference type="GO" id="GO:0046872">
    <property type="term" value="F:metal ion binding"/>
    <property type="evidence" value="ECO:0007669"/>
    <property type="project" value="UniProtKB-KW"/>
</dbReference>
<evidence type="ECO:0000256" key="4">
    <source>
        <dbReference type="ARBA" id="ARBA00009799"/>
    </source>
</evidence>
<feature type="domain" description="ATP-grasp" evidence="17">
    <location>
        <begin position="673"/>
        <end position="862"/>
    </location>
</feature>
<dbReference type="InterPro" id="IPR005480">
    <property type="entry name" value="CPSase_lsu_oligo"/>
</dbReference>
<accession>A0A0F4LRG1</accession>
<evidence type="ECO:0000256" key="9">
    <source>
        <dbReference type="ARBA" id="ARBA00022737"/>
    </source>
</evidence>
<dbReference type="SUPFAM" id="SSF56059">
    <property type="entry name" value="Glutathione synthetase ATP-binding domain-like"/>
    <property type="match status" value="2"/>
</dbReference>
<dbReference type="Gene3D" id="3.30.470.20">
    <property type="entry name" value="ATP-grasp fold, B domain"/>
    <property type="match status" value="2"/>
</dbReference>
<comment type="cofactor">
    <cofactor evidence="2">
        <name>Mg(2+)</name>
        <dbReference type="ChEBI" id="CHEBI:18420"/>
    </cofactor>
</comment>
<evidence type="ECO:0000259" key="18">
    <source>
        <dbReference type="PROSITE" id="PS51855"/>
    </source>
</evidence>
<organism evidence="19 20">
    <name type="scientific">Lactobacillus apis</name>
    <dbReference type="NCBI Taxonomy" id="303541"/>
    <lineage>
        <taxon>Bacteria</taxon>
        <taxon>Bacillati</taxon>
        <taxon>Bacillota</taxon>
        <taxon>Bacilli</taxon>
        <taxon>Lactobacillales</taxon>
        <taxon>Lactobacillaceae</taxon>
        <taxon>Lactobacillus</taxon>
    </lineage>
</organism>
<dbReference type="InterPro" id="IPR013815">
    <property type="entry name" value="ATP_grasp_subdomain_1"/>
</dbReference>
<dbReference type="SUPFAM" id="SSF52335">
    <property type="entry name" value="Methylglyoxal synthase-like"/>
    <property type="match status" value="1"/>
</dbReference>
<dbReference type="InterPro" id="IPR011607">
    <property type="entry name" value="MGS-like_dom"/>
</dbReference>
<dbReference type="RefSeq" id="WP_046306875.1">
    <property type="nucleotide sequence ID" value="NZ_KQ034000.1"/>
</dbReference>